<feature type="region of interest" description="Disordered" evidence="3">
    <location>
        <begin position="237"/>
        <end position="261"/>
    </location>
</feature>
<dbReference type="PRINTS" id="PR00081">
    <property type="entry name" value="GDHRDH"/>
</dbReference>
<name>A0A7W5ADX5_9ACTN</name>
<evidence type="ECO:0000256" key="1">
    <source>
        <dbReference type="ARBA" id="ARBA00006484"/>
    </source>
</evidence>
<keyword evidence="5" id="KW-1185">Reference proteome</keyword>
<sequence>MRCQGKVVVVTGAARGQGAAEAAALRAEGATVIAADVLDAPGVRHLDVTRLEQWEELAAEVLDRHGRLDALVNNAGVTGRDRLPDIDVAAWERTMAINVTGPMLAMKTLVPLMPAGSSIVNICSVAAVSGHAAAPYTASKWALRGLTRSASLELGIRGIRVNAVMPGLIDTPLMESAPRAFFDAALPEIPLGRGGVPADVAPLIVYLVSDESAYVNGAEIVVDGGLTAHVSHKAIADATRPQVRNGPVPQSPQVRNGPVTQ</sequence>
<dbReference type="Gene3D" id="3.40.50.720">
    <property type="entry name" value="NAD(P)-binding Rossmann-like Domain"/>
    <property type="match status" value="1"/>
</dbReference>
<dbReference type="PANTHER" id="PTHR42760:SF133">
    <property type="entry name" value="3-OXOACYL-[ACYL-CARRIER-PROTEIN] REDUCTASE"/>
    <property type="match status" value="1"/>
</dbReference>
<dbReference type="RefSeq" id="WP_183218581.1">
    <property type="nucleotide sequence ID" value="NZ_BMPW01000008.1"/>
</dbReference>
<comment type="caution">
    <text evidence="4">The sequence shown here is derived from an EMBL/GenBank/DDBJ whole genome shotgun (WGS) entry which is preliminary data.</text>
</comment>
<evidence type="ECO:0000256" key="2">
    <source>
        <dbReference type="ARBA" id="ARBA00023002"/>
    </source>
</evidence>
<dbReference type="AlphaFoldDB" id="A0A7W5ADX5"/>
<evidence type="ECO:0000313" key="4">
    <source>
        <dbReference type="EMBL" id="MBB3094282.1"/>
    </source>
</evidence>
<dbReference type="EMBL" id="JACHXF010000003">
    <property type="protein sequence ID" value="MBB3094282.1"/>
    <property type="molecule type" value="Genomic_DNA"/>
</dbReference>
<protein>
    <submittedName>
        <fullName evidence="4">3alpha(Or 20beta)-hydroxysteroid dehydrogenase</fullName>
        <ecNumber evidence="4">1.1.1.53</ecNumber>
    </submittedName>
</protein>
<dbReference type="InterPro" id="IPR002347">
    <property type="entry name" value="SDR_fam"/>
</dbReference>
<gene>
    <name evidence="4" type="ORF">FHR83_001934</name>
</gene>
<keyword evidence="2 4" id="KW-0560">Oxidoreductase</keyword>
<evidence type="ECO:0000313" key="5">
    <source>
        <dbReference type="Proteomes" id="UP000590749"/>
    </source>
</evidence>
<dbReference type="SUPFAM" id="SSF51735">
    <property type="entry name" value="NAD(P)-binding Rossmann-fold domains"/>
    <property type="match status" value="1"/>
</dbReference>
<dbReference type="Pfam" id="PF13561">
    <property type="entry name" value="adh_short_C2"/>
    <property type="match status" value="1"/>
</dbReference>
<dbReference type="PRINTS" id="PR00080">
    <property type="entry name" value="SDRFAMILY"/>
</dbReference>
<dbReference type="InterPro" id="IPR036291">
    <property type="entry name" value="NAD(P)-bd_dom_sf"/>
</dbReference>
<accession>A0A7W5ADX5</accession>
<feature type="compositionally biased region" description="Polar residues" evidence="3">
    <location>
        <begin position="251"/>
        <end position="261"/>
    </location>
</feature>
<dbReference type="GO" id="GO:0047044">
    <property type="term" value="F:androstan-3-alpha,17-beta-diol dehydrogenase (NAD+) activity"/>
    <property type="evidence" value="ECO:0007669"/>
    <property type="project" value="UniProtKB-EC"/>
</dbReference>
<comment type="similarity">
    <text evidence="1">Belongs to the short-chain dehydrogenases/reductases (SDR) family.</text>
</comment>
<proteinExistence type="inferred from homology"/>
<dbReference type="Proteomes" id="UP000590749">
    <property type="component" value="Unassembled WGS sequence"/>
</dbReference>
<reference evidence="4 5" key="1">
    <citation type="submission" date="2020-08" db="EMBL/GenBank/DDBJ databases">
        <title>Genomic Encyclopedia of Type Strains, Phase III (KMG-III): the genomes of soil and plant-associated and newly described type strains.</title>
        <authorList>
            <person name="Whitman W."/>
        </authorList>
    </citation>
    <scope>NUCLEOTIDE SEQUENCE [LARGE SCALE GENOMIC DNA]</scope>
    <source>
        <strain evidence="4 5">CECT 3287</strain>
    </source>
</reference>
<dbReference type="FunFam" id="3.40.50.720:FF:000084">
    <property type="entry name" value="Short-chain dehydrogenase reductase"/>
    <property type="match status" value="1"/>
</dbReference>
<dbReference type="PANTHER" id="PTHR42760">
    <property type="entry name" value="SHORT-CHAIN DEHYDROGENASES/REDUCTASES FAMILY MEMBER"/>
    <property type="match status" value="1"/>
</dbReference>
<dbReference type="EC" id="1.1.1.53" evidence="4"/>
<evidence type="ECO:0000256" key="3">
    <source>
        <dbReference type="SAM" id="MobiDB-lite"/>
    </source>
</evidence>
<organism evidence="4 5">
    <name type="scientific">Actinoplanes campanulatus</name>
    <dbReference type="NCBI Taxonomy" id="113559"/>
    <lineage>
        <taxon>Bacteria</taxon>
        <taxon>Bacillati</taxon>
        <taxon>Actinomycetota</taxon>
        <taxon>Actinomycetes</taxon>
        <taxon>Micromonosporales</taxon>
        <taxon>Micromonosporaceae</taxon>
        <taxon>Actinoplanes</taxon>
    </lineage>
</organism>